<evidence type="ECO:0000256" key="1">
    <source>
        <dbReference type="ARBA" id="ARBA00004021"/>
    </source>
</evidence>
<feature type="compositionally biased region" description="Pro residues" evidence="7">
    <location>
        <begin position="142"/>
        <end position="171"/>
    </location>
</feature>
<protein>
    <recommendedName>
        <fullName evidence="9">Large ribosomal subunit protein eL14 domain-containing protein</fullName>
    </recommendedName>
</protein>
<feature type="compositionally biased region" description="Basic and acidic residues" evidence="7">
    <location>
        <begin position="310"/>
        <end position="324"/>
    </location>
</feature>
<dbReference type="Proteomes" id="UP000284842">
    <property type="component" value="Unassembled WGS sequence"/>
</dbReference>
<evidence type="ECO:0000256" key="6">
    <source>
        <dbReference type="ARBA" id="ARBA00023274"/>
    </source>
</evidence>
<feature type="region of interest" description="Disordered" evidence="7">
    <location>
        <begin position="132"/>
        <end position="272"/>
    </location>
</feature>
<feature type="region of interest" description="Disordered" evidence="7">
    <location>
        <begin position="306"/>
        <end position="338"/>
    </location>
</feature>
<dbReference type="GO" id="GO:0006412">
    <property type="term" value="P:translation"/>
    <property type="evidence" value="ECO:0007669"/>
    <property type="project" value="InterPro"/>
</dbReference>
<evidence type="ECO:0000256" key="7">
    <source>
        <dbReference type="SAM" id="MobiDB-lite"/>
    </source>
</evidence>
<dbReference type="InParanoid" id="A0A409YRA9"/>
<dbReference type="Gene3D" id="6.10.250.2270">
    <property type="match status" value="1"/>
</dbReference>
<dbReference type="InterPro" id="IPR039660">
    <property type="entry name" value="Ribosomal_eL14"/>
</dbReference>
<sequence length="639" mass="67985">MGGNIVVDDNNSNVAYSGNWQLVRGSTRQWEGAVHTTFQRGASAVIRFRATTVAVVGTIPAGNGEQAFIDIKLDDMPVVRVTKTSGSADVYDDTFWTSPTLRDITHTLTLTNQGGGDDLNFSFDRLKLDGNAFDPVVFPPQAAAPPPAPPPPQQTPTPNPQPTPTPDPPTQPITTNQPPAAADPTSTPGSTDGQSPTSGNTSATETSGSGGTSSSASSQGTSLSGTVTPDPQQTVTQTRTQLHRFTLSDGSPDPNNTSGASIDAGGNGASAEKAPPLGRILGGVLGGLLLIGLVVLCCLVRRRRRRAAHTRLDDSSEAMRERSKGAGSNISPLTPRPFIDAEQGARNAVHALPLASASAEKAAMREQLEAAMRTSSPTTPSSAGLSYSGSDAGQAGALARSPSKSHSASNDKRRHDTCCCHPRRPESPGARTARTRATLQLHDKPEPDMGDSDDLYSEWGTSTSAGHQADCIHAMQEQRDNVPELPRIDLRDMPPAYLPITRRYSTAESNFKRFVEVGRVVLLQSGPAAGKIAVIVEIIDQNRAIIDGPTTGVPRQSFPFKHVLLTPFKLTGLPRAAGSSVVKKVVEKEGIVEKWNNSSWAKKRAAVEKRRSLNDFARFNVLLHKKQRRDVVRKALAKA</sequence>
<comment type="caution">
    <text evidence="10">The sequence shown here is derived from an EMBL/GenBank/DDBJ whole genome shotgun (WGS) entry which is preliminary data.</text>
</comment>
<evidence type="ECO:0000256" key="5">
    <source>
        <dbReference type="ARBA" id="ARBA00022980"/>
    </source>
</evidence>
<reference evidence="10 11" key="1">
    <citation type="journal article" date="2018" name="Evol. Lett.">
        <title>Horizontal gene cluster transfer increased hallucinogenic mushroom diversity.</title>
        <authorList>
            <person name="Reynolds H.T."/>
            <person name="Vijayakumar V."/>
            <person name="Gluck-Thaler E."/>
            <person name="Korotkin H.B."/>
            <person name="Matheny P.B."/>
            <person name="Slot J.C."/>
        </authorList>
    </citation>
    <scope>NUCLEOTIDE SEQUENCE [LARGE SCALE GENOMIC DNA]</scope>
    <source>
        <strain evidence="10 11">2629</strain>
    </source>
</reference>
<dbReference type="Pfam" id="PF01929">
    <property type="entry name" value="Ribosomal_L14e"/>
    <property type="match status" value="1"/>
</dbReference>
<dbReference type="PANTHER" id="PTHR11127">
    <property type="entry name" value="60S RIBOSOMAL PROTEIN L14"/>
    <property type="match status" value="1"/>
</dbReference>
<dbReference type="FunFam" id="2.30.30.30:FF:000030">
    <property type="entry name" value="60S ribosomal protein L14"/>
    <property type="match status" value="1"/>
</dbReference>
<keyword evidence="8" id="KW-1133">Transmembrane helix</keyword>
<evidence type="ECO:0000313" key="11">
    <source>
        <dbReference type="Proteomes" id="UP000284842"/>
    </source>
</evidence>
<proteinExistence type="inferred from homology"/>
<comment type="function">
    <text evidence="1">Component of the ribosome, a large ribonucleoprotein complex responsible for the synthesis of proteins in the cell. The small ribosomal subunit (SSU) binds messenger RNAs (mRNAs) and translates the encoded message by selecting cognate aminoacyl-transfer RNA (tRNA) molecules. The large subunit (LSU) contains the ribosomal catalytic site termed the peptidyl transferase center (PTC), which catalyzes the formation of peptide bonds, thereby polymerizing the amino acids delivered by tRNAs into a polypeptide chain. The nascent polypeptides leave the ribosome through a tunnel in the LSU and interact with protein factors that function in enzymatic processing, targeting, and the membrane insertion of nascent chains at the exit of the ribosomal tunnel.</text>
</comment>
<evidence type="ECO:0000256" key="2">
    <source>
        <dbReference type="ARBA" id="ARBA00004496"/>
    </source>
</evidence>
<name>A0A409YRA9_9AGAR</name>
<dbReference type="CDD" id="cd23702">
    <property type="entry name" value="eL14"/>
    <property type="match status" value="1"/>
</dbReference>
<organism evidence="10 11">
    <name type="scientific">Panaeolus cyanescens</name>
    <dbReference type="NCBI Taxonomy" id="181874"/>
    <lineage>
        <taxon>Eukaryota</taxon>
        <taxon>Fungi</taxon>
        <taxon>Dikarya</taxon>
        <taxon>Basidiomycota</taxon>
        <taxon>Agaricomycotina</taxon>
        <taxon>Agaricomycetes</taxon>
        <taxon>Agaricomycetidae</taxon>
        <taxon>Agaricales</taxon>
        <taxon>Agaricineae</taxon>
        <taxon>Galeropsidaceae</taxon>
        <taxon>Panaeolus</taxon>
    </lineage>
</organism>
<dbReference type="InterPro" id="IPR014722">
    <property type="entry name" value="Rib_uL2_dom2"/>
</dbReference>
<keyword evidence="5" id="KW-0689">Ribosomal protein</keyword>
<gene>
    <name evidence="10" type="ORF">CVT24_003272</name>
</gene>
<keyword evidence="8" id="KW-0812">Transmembrane</keyword>
<evidence type="ECO:0000256" key="4">
    <source>
        <dbReference type="ARBA" id="ARBA00022490"/>
    </source>
</evidence>
<feature type="region of interest" description="Disordered" evidence="7">
    <location>
        <begin position="368"/>
        <end position="435"/>
    </location>
</feature>
<feature type="compositionally biased region" description="Low complexity" evidence="7">
    <location>
        <begin position="172"/>
        <end position="182"/>
    </location>
</feature>
<evidence type="ECO:0000256" key="3">
    <source>
        <dbReference type="ARBA" id="ARBA00006592"/>
    </source>
</evidence>
<dbReference type="STRING" id="181874.A0A409YRA9"/>
<evidence type="ECO:0000259" key="9">
    <source>
        <dbReference type="Pfam" id="PF01929"/>
    </source>
</evidence>
<dbReference type="AlphaFoldDB" id="A0A409YRA9"/>
<keyword evidence="11" id="KW-1185">Reference proteome</keyword>
<keyword evidence="8" id="KW-0472">Membrane</keyword>
<dbReference type="Gene3D" id="2.30.30.30">
    <property type="match status" value="1"/>
</dbReference>
<feature type="compositionally biased region" description="Basic and acidic residues" evidence="7">
    <location>
        <begin position="409"/>
        <end position="426"/>
    </location>
</feature>
<dbReference type="GO" id="GO:0042273">
    <property type="term" value="P:ribosomal large subunit biogenesis"/>
    <property type="evidence" value="ECO:0007669"/>
    <property type="project" value="TreeGrafter"/>
</dbReference>
<dbReference type="InterPro" id="IPR002784">
    <property type="entry name" value="Ribosomal_eL14_dom"/>
</dbReference>
<accession>A0A409YRA9</accession>
<feature type="domain" description="Large ribosomal subunit protein eL14" evidence="9">
    <location>
        <begin position="554"/>
        <end position="629"/>
    </location>
</feature>
<dbReference type="OrthoDB" id="1875589at2759"/>
<comment type="subcellular location">
    <subcellularLocation>
        <location evidence="2">Cytoplasm</location>
    </subcellularLocation>
</comment>
<evidence type="ECO:0000256" key="8">
    <source>
        <dbReference type="SAM" id="Phobius"/>
    </source>
</evidence>
<keyword evidence="4" id="KW-0963">Cytoplasm</keyword>
<dbReference type="GO" id="GO:0003735">
    <property type="term" value="F:structural constituent of ribosome"/>
    <property type="evidence" value="ECO:0007669"/>
    <property type="project" value="InterPro"/>
</dbReference>
<keyword evidence="6" id="KW-0687">Ribonucleoprotein</keyword>
<dbReference type="GO" id="GO:0022625">
    <property type="term" value="C:cytosolic large ribosomal subunit"/>
    <property type="evidence" value="ECO:0007669"/>
    <property type="project" value="TreeGrafter"/>
</dbReference>
<dbReference type="Gene3D" id="2.60.120.260">
    <property type="entry name" value="Galactose-binding domain-like"/>
    <property type="match status" value="1"/>
</dbReference>
<dbReference type="InterPro" id="IPR008991">
    <property type="entry name" value="Translation_prot_SH3-like_sf"/>
</dbReference>
<feature type="transmembrane region" description="Helical" evidence="8">
    <location>
        <begin position="280"/>
        <end position="300"/>
    </location>
</feature>
<dbReference type="SUPFAM" id="SSF50104">
    <property type="entry name" value="Translation proteins SH3-like domain"/>
    <property type="match status" value="1"/>
</dbReference>
<dbReference type="GO" id="GO:0003723">
    <property type="term" value="F:RNA binding"/>
    <property type="evidence" value="ECO:0007669"/>
    <property type="project" value="InterPro"/>
</dbReference>
<feature type="compositionally biased region" description="Polar residues" evidence="7">
    <location>
        <begin position="373"/>
        <end position="391"/>
    </location>
</feature>
<comment type="similarity">
    <text evidence="3">Belongs to the eukaryotic ribosomal protein eL14 family.</text>
</comment>
<feature type="compositionally biased region" description="Polar residues" evidence="7">
    <location>
        <begin position="184"/>
        <end position="196"/>
    </location>
</feature>
<dbReference type="EMBL" id="NHTK01000795">
    <property type="protein sequence ID" value="PPR05529.1"/>
    <property type="molecule type" value="Genomic_DNA"/>
</dbReference>
<feature type="compositionally biased region" description="Low complexity" evidence="7">
    <location>
        <begin position="197"/>
        <end position="240"/>
    </location>
</feature>
<evidence type="ECO:0000313" key="10">
    <source>
        <dbReference type="EMBL" id="PPR05529.1"/>
    </source>
</evidence>
<dbReference type="PANTHER" id="PTHR11127:SF2">
    <property type="entry name" value="LARGE RIBOSOMAL SUBUNIT PROTEIN EL14"/>
    <property type="match status" value="1"/>
</dbReference>